<keyword evidence="2" id="KW-1185">Reference proteome</keyword>
<evidence type="ECO:0000313" key="1">
    <source>
        <dbReference type="EMBL" id="AKL96353.1"/>
    </source>
</evidence>
<proteinExistence type="predicted"/>
<dbReference type="KEGG" id="cace:CACET_c29090"/>
<gene>
    <name evidence="1" type="ORF">CACET_c29090</name>
</gene>
<reference evidence="1 2" key="1">
    <citation type="submission" date="2014-10" db="EMBL/GenBank/DDBJ databases">
        <title>Genome sequence of Clostridium aceticum DSM 1496.</title>
        <authorList>
            <person name="Poehlein A."/>
            <person name="Schiel-Bengelsdorf B."/>
            <person name="Gottschalk G."/>
            <person name="Duerre P."/>
            <person name="Daniel R."/>
        </authorList>
    </citation>
    <scope>NUCLEOTIDE SEQUENCE [LARGE SCALE GENOMIC DNA]</scope>
    <source>
        <strain evidence="1 2">DSM 1496</strain>
    </source>
</reference>
<dbReference type="Gene3D" id="3.30.420.40">
    <property type="match status" value="2"/>
</dbReference>
<dbReference type="STRING" id="84022.CACET_c29090"/>
<dbReference type="Proteomes" id="UP000035704">
    <property type="component" value="Chromosome"/>
</dbReference>
<dbReference type="AlphaFoldDB" id="A0A0D8ICM0"/>
<protein>
    <submittedName>
        <fullName evidence="1">Uncharacterized protein</fullName>
    </submittedName>
</protein>
<name>A0A0D8ICM0_9CLOT</name>
<accession>A0A0D8ICM0</accession>
<organism evidence="1 2">
    <name type="scientific">Clostridium aceticum</name>
    <dbReference type="NCBI Taxonomy" id="84022"/>
    <lineage>
        <taxon>Bacteria</taxon>
        <taxon>Bacillati</taxon>
        <taxon>Bacillota</taxon>
        <taxon>Clostridia</taxon>
        <taxon>Eubacteriales</taxon>
        <taxon>Clostridiaceae</taxon>
        <taxon>Clostridium</taxon>
    </lineage>
</organism>
<dbReference type="RefSeq" id="WP_044824892.1">
    <property type="nucleotide sequence ID" value="NZ_CP009687.1"/>
</dbReference>
<dbReference type="EMBL" id="CP009687">
    <property type="protein sequence ID" value="AKL96353.1"/>
    <property type="molecule type" value="Genomic_DNA"/>
</dbReference>
<dbReference type="PATRIC" id="fig|84022.5.peg.327"/>
<dbReference type="OrthoDB" id="5468993at2"/>
<evidence type="ECO:0000313" key="2">
    <source>
        <dbReference type="Proteomes" id="UP000035704"/>
    </source>
</evidence>
<sequence length="525" mass="61043">MLSVLVVEIDEQVLRAAVVKRRVRGFSISEYLTVERTEIGDYLSAAELSAIITRIGKCPKDVVLISPATNMVEISMDKKRLKKLRPYQLKEAIRWEAEPYVTIPVVESLIGYEPGVETDESQRQVWVSMLGAEDYQAYKEVCKECDLKLKKVYPVDACFPAGVMYAEREKEFTFLNINKDAIKIAHVNKGQISNIVTFPVDLAISQDSKGYSEIMEIELSIDEFIEDLKFSEQRFIISCSKELDPRSIQHFENKFKGRAEVFQMQAESGENIPEFVAIVGAALRELHIKRRTIGVDDRIDLYKLFKDRIHIFPIAVMLVFIAFFLIHYLFIGYQTKQAVARRETLNLERDNIKSSIDRYAGLRKETEDLRKSKEEISNKINFLTNDSRERKQELEYFFTALHSYSPLDLKLLEINPLQIEGAWEIKGASFDPTAVYTLLLKLQGESWCNYVKVLGILREEKKEENTKKTIIPKNNTPKTDWEELFFFEEDFLEEDNFQEVVEIRDVYFFQLVFMFESMEEGTEEP</sequence>
<dbReference type="Gene3D" id="3.30.1490.300">
    <property type="match status" value="1"/>
</dbReference>